<evidence type="ECO:0000313" key="3">
    <source>
        <dbReference type="EMBL" id="KAL3820924.1"/>
    </source>
</evidence>
<protein>
    <recommendedName>
        <fullName evidence="5">GAG-pre-integrase domain-containing protein</fullName>
    </recommendedName>
</protein>
<feature type="domain" description="Retrovirus-related Pol polyprotein from transposon TNT 1-94-like beta-barrel" evidence="2">
    <location>
        <begin position="1"/>
        <end position="50"/>
    </location>
</feature>
<name>A0ABD3S8T9_9LAMI</name>
<evidence type="ECO:0008006" key="5">
    <source>
        <dbReference type="Google" id="ProtNLM"/>
    </source>
</evidence>
<evidence type="ECO:0000259" key="1">
    <source>
        <dbReference type="Pfam" id="PF13976"/>
    </source>
</evidence>
<feature type="domain" description="GAG-pre-integrase" evidence="1">
    <location>
        <begin position="77"/>
        <end position="126"/>
    </location>
</feature>
<dbReference type="InterPro" id="IPR054722">
    <property type="entry name" value="PolX-like_BBD"/>
</dbReference>
<comment type="caution">
    <text evidence="3">The sequence shown here is derived from an EMBL/GenBank/DDBJ whole genome shotgun (WGS) entry which is preliminary data.</text>
</comment>
<proteinExistence type="predicted"/>
<dbReference type="Pfam" id="PF13976">
    <property type="entry name" value="gag_pre-integrs"/>
    <property type="match status" value="1"/>
</dbReference>
<dbReference type="AlphaFoldDB" id="A0ABD3S8T9"/>
<organism evidence="3 4">
    <name type="scientific">Penstemon smallii</name>
    <dbReference type="NCBI Taxonomy" id="265156"/>
    <lineage>
        <taxon>Eukaryota</taxon>
        <taxon>Viridiplantae</taxon>
        <taxon>Streptophyta</taxon>
        <taxon>Embryophyta</taxon>
        <taxon>Tracheophyta</taxon>
        <taxon>Spermatophyta</taxon>
        <taxon>Magnoliopsida</taxon>
        <taxon>eudicotyledons</taxon>
        <taxon>Gunneridae</taxon>
        <taxon>Pentapetalae</taxon>
        <taxon>asterids</taxon>
        <taxon>lamiids</taxon>
        <taxon>Lamiales</taxon>
        <taxon>Plantaginaceae</taxon>
        <taxon>Cheloneae</taxon>
        <taxon>Penstemon</taxon>
    </lineage>
</organism>
<dbReference type="EMBL" id="JBJXBP010000007">
    <property type="protein sequence ID" value="KAL3820924.1"/>
    <property type="molecule type" value="Genomic_DNA"/>
</dbReference>
<evidence type="ECO:0000259" key="2">
    <source>
        <dbReference type="Pfam" id="PF22936"/>
    </source>
</evidence>
<reference evidence="3 4" key="1">
    <citation type="submission" date="2024-12" db="EMBL/GenBank/DDBJ databases">
        <title>The unique morphological basis and parallel evolutionary history of personate flowers in Penstemon.</title>
        <authorList>
            <person name="Depatie T.H."/>
            <person name="Wessinger C.A."/>
        </authorList>
    </citation>
    <scope>NUCLEOTIDE SEQUENCE [LARGE SCALE GENOMIC DNA]</scope>
    <source>
        <strain evidence="3">WTNN_2</strain>
        <tissue evidence="3">Leaf</tissue>
    </source>
</reference>
<dbReference type="Proteomes" id="UP001634393">
    <property type="component" value="Unassembled WGS sequence"/>
</dbReference>
<accession>A0ABD3S8T9</accession>
<sequence>MGNDGLAQVVGKGDICLKTNGSILMLKDVRHAPDIRLNLISAGKLDDEGYCNTFHEGQWKLTKGSLVLARGKKSSSLYFMQASIYKDMVNVMEDDKITELWHRRLSHMSEKGLGCLVKKNLLCGFKRAN</sequence>
<evidence type="ECO:0000313" key="4">
    <source>
        <dbReference type="Proteomes" id="UP001634393"/>
    </source>
</evidence>
<gene>
    <name evidence="3" type="ORF">ACJIZ3_006829</name>
</gene>
<dbReference type="InterPro" id="IPR025724">
    <property type="entry name" value="GAG-pre-integrase_dom"/>
</dbReference>
<dbReference type="Pfam" id="PF22936">
    <property type="entry name" value="Pol_BBD"/>
    <property type="match status" value="1"/>
</dbReference>
<keyword evidence="4" id="KW-1185">Reference proteome</keyword>